<organism evidence="11 12">
    <name type="scientific">Plasmodium falciparum FCH/4</name>
    <dbReference type="NCBI Taxonomy" id="1036724"/>
    <lineage>
        <taxon>Eukaryota</taxon>
        <taxon>Sar</taxon>
        <taxon>Alveolata</taxon>
        <taxon>Apicomplexa</taxon>
        <taxon>Aconoidasida</taxon>
        <taxon>Haemosporida</taxon>
        <taxon>Plasmodiidae</taxon>
        <taxon>Plasmodium</taxon>
        <taxon>Plasmodium (Laverania)</taxon>
    </lineage>
</organism>
<reference evidence="11 12" key="2">
    <citation type="submission" date="2013-02" db="EMBL/GenBank/DDBJ databases">
        <title>The Genome Sequence of Plasmodium falciparum FCH/4.</title>
        <authorList>
            <consortium name="The Broad Institute Genome Sequencing Platform"/>
            <consortium name="The Broad Institute Genome Sequencing Center for Infectious Disease"/>
            <person name="Neafsey D."/>
            <person name="Cheeseman I."/>
            <person name="Volkman S."/>
            <person name="Adams J."/>
            <person name="Walker B."/>
            <person name="Young S.K."/>
            <person name="Zeng Q."/>
            <person name="Gargeya S."/>
            <person name="Fitzgerald M."/>
            <person name="Haas B."/>
            <person name="Abouelleil A."/>
            <person name="Alvarado L."/>
            <person name="Arachchi H.M."/>
            <person name="Berlin A.M."/>
            <person name="Chapman S.B."/>
            <person name="Dewar J."/>
            <person name="Goldberg J."/>
            <person name="Griggs A."/>
            <person name="Gujja S."/>
            <person name="Hansen M."/>
            <person name="Howarth C."/>
            <person name="Imamovic A."/>
            <person name="Larimer J."/>
            <person name="McCowan C."/>
            <person name="Murphy C."/>
            <person name="Neiman D."/>
            <person name="Pearson M."/>
            <person name="Priest M."/>
            <person name="Roberts A."/>
            <person name="Saif S."/>
            <person name="Shea T."/>
            <person name="Sisk P."/>
            <person name="Sykes S."/>
            <person name="Wortman J."/>
            <person name="Nusbaum C."/>
            <person name="Birren B."/>
        </authorList>
    </citation>
    <scope>NUCLEOTIDE SEQUENCE [LARGE SCALE GENOMIC DNA]</scope>
    <source>
        <strain evidence="11 12">FCH/4</strain>
    </source>
</reference>
<feature type="domain" description="EF-hand" evidence="9">
    <location>
        <begin position="213"/>
        <end position="248"/>
    </location>
</feature>
<protein>
    <recommendedName>
        <fullName evidence="2">Calmodulin</fullName>
    </recommendedName>
</protein>
<dbReference type="SUPFAM" id="SSF52540">
    <property type="entry name" value="P-loop containing nucleoside triphosphate hydrolases"/>
    <property type="match status" value="1"/>
</dbReference>
<dbReference type="PANTHER" id="PTHR23048">
    <property type="entry name" value="MYOSIN LIGHT CHAIN 1, 3"/>
    <property type="match status" value="1"/>
</dbReference>
<evidence type="ECO:0000256" key="2">
    <source>
        <dbReference type="ARBA" id="ARBA00020786"/>
    </source>
</evidence>
<keyword evidence="6" id="KW-0106">Calcium</keyword>
<evidence type="ECO:0000256" key="4">
    <source>
        <dbReference type="ARBA" id="ARBA00022737"/>
    </source>
</evidence>
<dbReference type="Pfam" id="PF00005">
    <property type="entry name" value="ABC_tran"/>
    <property type="match status" value="1"/>
</dbReference>
<dbReference type="InterPro" id="IPR003439">
    <property type="entry name" value="ABC_transporter-like_ATP-bd"/>
</dbReference>
<dbReference type="GO" id="GO:0016460">
    <property type="term" value="C:myosin II complex"/>
    <property type="evidence" value="ECO:0007669"/>
    <property type="project" value="TreeGrafter"/>
</dbReference>
<dbReference type="CDD" id="cd00051">
    <property type="entry name" value="EFh"/>
    <property type="match status" value="2"/>
</dbReference>
<dbReference type="InterPro" id="IPR050230">
    <property type="entry name" value="CALM/Myosin/TropC-like"/>
</dbReference>
<dbReference type="InterPro" id="IPR003593">
    <property type="entry name" value="AAA+_ATPase"/>
</dbReference>
<evidence type="ECO:0000259" key="10">
    <source>
        <dbReference type="PROSITE" id="PS50893"/>
    </source>
</evidence>
<dbReference type="Proteomes" id="UP000030656">
    <property type="component" value="Unassembled WGS sequence"/>
</dbReference>
<dbReference type="SMART" id="SM00382">
    <property type="entry name" value="AAA"/>
    <property type="match status" value="1"/>
</dbReference>
<keyword evidence="8" id="KW-0007">Acetylation</keyword>
<evidence type="ECO:0000256" key="1">
    <source>
        <dbReference type="ARBA" id="ARBA00009763"/>
    </source>
</evidence>
<dbReference type="SMART" id="SM00054">
    <property type="entry name" value="EFh"/>
    <property type="match status" value="3"/>
</dbReference>
<accession>A0A024VJT8</accession>
<dbReference type="FunFam" id="1.10.238.10:FF:000398">
    <property type="entry name" value="Calmodulin-like protein 3"/>
    <property type="match status" value="1"/>
</dbReference>
<keyword evidence="5" id="KW-0547">Nucleotide-binding</keyword>
<dbReference type="EMBL" id="KI928024">
    <property type="protein sequence ID" value="ETW28450.1"/>
    <property type="molecule type" value="Genomic_DNA"/>
</dbReference>
<dbReference type="InterPro" id="IPR011992">
    <property type="entry name" value="EF-hand-dom_pair"/>
</dbReference>
<keyword evidence="4" id="KW-0677">Repeat</keyword>
<dbReference type="InterPro" id="IPR002048">
    <property type="entry name" value="EF_hand_dom"/>
</dbReference>
<dbReference type="InterPro" id="IPR018247">
    <property type="entry name" value="EF_Hand_1_Ca_BS"/>
</dbReference>
<feature type="domain" description="ABC transporter" evidence="10">
    <location>
        <begin position="4"/>
        <end position="231"/>
    </location>
</feature>
<dbReference type="InterPro" id="IPR027417">
    <property type="entry name" value="P-loop_NTPase"/>
</dbReference>
<dbReference type="Pfam" id="PF13833">
    <property type="entry name" value="EF-hand_8"/>
    <property type="match status" value="1"/>
</dbReference>
<feature type="domain" description="EF-hand" evidence="9">
    <location>
        <begin position="250"/>
        <end position="285"/>
    </location>
</feature>
<evidence type="ECO:0000256" key="5">
    <source>
        <dbReference type="ARBA" id="ARBA00022741"/>
    </source>
</evidence>
<gene>
    <name evidence="11" type="ORF">PFFCH_04082</name>
</gene>
<reference evidence="11 12" key="1">
    <citation type="submission" date="2013-02" db="EMBL/GenBank/DDBJ databases">
        <title>The Genome Annotation of Plasmodium falciparum FCH/4.</title>
        <authorList>
            <consortium name="The Broad Institute Genome Sequencing Platform"/>
            <consortium name="The Broad Institute Genome Sequencing Center for Infectious Disease"/>
            <person name="Neafsey D."/>
            <person name="Hoffman S."/>
            <person name="Volkman S."/>
            <person name="Rosenthal P."/>
            <person name="Walker B."/>
            <person name="Young S.K."/>
            <person name="Zeng Q."/>
            <person name="Gargeya S."/>
            <person name="Fitzgerald M."/>
            <person name="Haas B."/>
            <person name="Abouelleil A."/>
            <person name="Allen A.W."/>
            <person name="Alvarado L."/>
            <person name="Arachchi H.M."/>
            <person name="Berlin A.M."/>
            <person name="Chapman S.B."/>
            <person name="Gainer-Dewar J."/>
            <person name="Goldberg J."/>
            <person name="Griggs A."/>
            <person name="Gujja S."/>
            <person name="Hansen M."/>
            <person name="Howarth C."/>
            <person name="Imamovic A."/>
            <person name="Ireland A."/>
            <person name="Larimer J."/>
            <person name="McCowan C."/>
            <person name="Murphy C."/>
            <person name="Pearson M."/>
            <person name="Poon T.W."/>
            <person name="Priest M."/>
            <person name="Roberts A."/>
            <person name="Saif S."/>
            <person name="Shea T."/>
            <person name="Sisk P."/>
            <person name="Sykes S."/>
            <person name="Wortman J."/>
            <person name="Nusbaum C."/>
            <person name="Birren B."/>
        </authorList>
    </citation>
    <scope>NUCLEOTIDE SEQUENCE [LARGE SCALE GENOMIC DNA]</scope>
    <source>
        <strain evidence="11 12">FCH/4</strain>
    </source>
</reference>
<evidence type="ECO:0000256" key="8">
    <source>
        <dbReference type="ARBA" id="ARBA00022990"/>
    </source>
</evidence>
<evidence type="ECO:0000259" key="9">
    <source>
        <dbReference type="PROSITE" id="PS50222"/>
    </source>
</evidence>
<keyword evidence="7" id="KW-0067">ATP-binding</keyword>
<dbReference type="PROSITE" id="PS00018">
    <property type="entry name" value="EF_HAND_1"/>
    <property type="match status" value="3"/>
</dbReference>
<dbReference type="AlphaFoldDB" id="A0A024VJT8"/>
<dbReference type="GO" id="GO:0016887">
    <property type="term" value="F:ATP hydrolysis activity"/>
    <property type="evidence" value="ECO:0007669"/>
    <property type="project" value="InterPro"/>
</dbReference>
<keyword evidence="3" id="KW-0479">Metal-binding</keyword>
<dbReference type="GO" id="GO:0005524">
    <property type="term" value="F:ATP binding"/>
    <property type="evidence" value="ECO:0007669"/>
    <property type="project" value="UniProtKB-KW"/>
</dbReference>
<dbReference type="Gene3D" id="3.40.50.300">
    <property type="entry name" value="P-loop containing nucleotide triphosphate hydrolases"/>
    <property type="match status" value="2"/>
</dbReference>
<dbReference type="PROSITE" id="PS50222">
    <property type="entry name" value="EF_HAND_2"/>
    <property type="match status" value="3"/>
</dbReference>
<evidence type="ECO:0000256" key="3">
    <source>
        <dbReference type="ARBA" id="ARBA00022723"/>
    </source>
</evidence>
<dbReference type="FunFam" id="1.10.238.10:FF:000100">
    <property type="entry name" value="Calmodulin 1"/>
    <property type="match status" value="1"/>
</dbReference>
<dbReference type="Gene3D" id="1.10.238.10">
    <property type="entry name" value="EF-hand"/>
    <property type="match status" value="3"/>
</dbReference>
<sequence>MNQIVINNLNYNYYNGIQRTRIKALQNVNLCFERGMRILVCGKNGAGKSTLLSIIAGKKLIKENEVLIFNKQAFHDTDISNKIGYVGEWWSEEYAMNISIKDFCFNYEYTKRYKNLLKLFELDENKIISNLSKGERKKVQIMVNIIVRKDIYIFDEATESLDLVSRKLLLEFLKKECIKYNSIVIYSTHIFDHMDKWSTHELGTVMRSLGQNPTEAELQDMINEIDTDGNGTIDFPEFLTLMARKLKDTDTEEELIEAFRVFDRDGDGYISADELRHVMTNLGEKLTNEEVDEMIREADIDGDGQINYEEFVKMMIAK</sequence>
<dbReference type="OrthoDB" id="6512918at2759"/>
<evidence type="ECO:0000313" key="12">
    <source>
        <dbReference type="Proteomes" id="UP000030656"/>
    </source>
</evidence>
<evidence type="ECO:0000256" key="6">
    <source>
        <dbReference type="ARBA" id="ARBA00022837"/>
    </source>
</evidence>
<dbReference type="Pfam" id="PF13499">
    <property type="entry name" value="EF-hand_7"/>
    <property type="match status" value="1"/>
</dbReference>
<evidence type="ECO:0000313" key="11">
    <source>
        <dbReference type="EMBL" id="ETW28450.1"/>
    </source>
</evidence>
<proteinExistence type="inferred from homology"/>
<name>A0A024VJT8_PLAFA</name>
<comment type="similarity">
    <text evidence="1">Belongs to the calmodulin family.</text>
</comment>
<evidence type="ECO:0000256" key="7">
    <source>
        <dbReference type="ARBA" id="ARBA00022840"/>
    </source>
</evidence>
<dbReference type="PANTHER" id="PTHR23048:SF0">
    <property type="entry name" value="CALMODULIN LIKE 3"/>
    <property type="match status" value="1"/>
</dbReference>
<feature type="domain" description="EF-hand" evidence="9">
    <location>
        <begin position="286"/>
        <end position="318"/>
    </location>
</feature>
<dbReference type="PROSITE" id="PS50893">
    <property type="entry name" value="ABC_TRANSPORTER_2"/>
    <property type="match status" value="1"/>
</dbReference>
<dbReference type="GO" id="GO:0005509">
    <property type="term" value="F:calcium ion binding"/>
    <property type="evidence" value="ECO:0007669"/>
    <property type="project" value="InterPro"/>
</dbReference>
<dbReference type="SUPFAM" id="SSF47473">
    <property type="entry name" value="EF-hand"/>
    <property type="match status" value="1"/>
</dbReference>
<dbReference type="FunFam" id="3.40.50.300:FF:002144">
    <property type="entry name" value="CCR4-associated factor 16, putative"/>
    <property type="match status" value="1"/>
</dbReference>